<keyword evidence="1" id="KW-0489">Methyltransferase</keyword>
<dbReference type="GO" id="GO:0006396">
    <property type="term" value="P:RNA processing"/>
    <property type="evidence" value="ECO:0007669"/>
    <property type="project" value="InterPro"/>
</dbReference>
<comment type="caution">
    <text evidence="4">The sequence shown here is derived from an EMBL/GenBank/DDBJ whole genome shotgun (WGS) entry which is preliminary data.</text>
</comment>
<name>A0A1F5H4L3_9BACT</name>
<dbReference type="GO" id="GO:0032259">
    <property type="term" value="P:methylation"/>
    <property type="evidence" value="ECO:0007669"/>
    <property type="project" value="UniProtKB-KW"/>
</dbReference>
<gene>
    <name evidence="4" type="ORF">A3B54_04620</name>
</gene>
<dbReference type="EMBL" id="MFBT01000025">
    <property type="protein sequence ID" value="OGD99041.1"/>
    <property type="molecule type" value="Genomic_DNA"/>
</dbReference>
<evidence type="ECO:0000259" key="3">
    <source>
        <dbReference type="Pfam" id="PF00588"/>
    </source>
</evidence>
<dbReference type="Gene3D" id="3.40.1280.10">
    <property type="match status" value="1"/>
</dbReference>
<dbReference type="InterPro" id="IPR029026">
    <property type="entry name" value="tRNA_m1G_MTases_N"/>
</dbReference>
<dbReference type="GO" id="GO:0005829">
    <property type="term" value="C:cytosol"/>
    <property type="evidence" value="ECO:0007669"/>
    <property type="project" value="TreeGrafter"/>
</dbReference>
<evidence type="ECO:0000313" key="4">
    <source>
        <dbReference type="EMBL" id="OGD99041.1"/>
    </source>
</evidence>
<dbReference type="GO" id="GO:0003723">
    <property type="term" value="F:RNA binding"/>
    <property type="evidence" value="ECO:0007669"/>
    <property type="project" value="InterPro"/>
</dbReference>
<organism evidence="4 5">
    <name type="scientific">Candidatus Curtissbacteria bacterium RIFCSPLOWO2_01_FULL_42_50</name>
    <dbReference type="NCBI Taxonomy" id="1797730"/>
    <lineage>
        <taxon>Bacteria</taxon>
        <taxon>Candidatus Curtissiibacteriota</taxon>
    </lineage>
</organism>
<dbReference type="InterPro" id="IPR029028">
    <property type="entry name" value="Alpha/beta_knot_MTases"/>
</dbReference>
<evidence type="ECO:0000256" key="1">
    <source>
        <dbReference type="ARBA" id="ARBA00022603"/>
    </source>
</evidence>
<dbReference type="GO" id="GO:0008173">
    <property type="term" value="F:RNA methyltransferase activity"/>
    <property type="evidence" value="ECO:0007669"/>
    <property type="project" value="InterPro"/>
</dbReference>
<proteinExistence type="predicted"/>
<evidence type="ECO:0000313" key="5">
    <source>
        <dbReference type="Proteomes" id="UP000177039"/>
    </source>
</evidence>
<dbReference type="PANTHER" id="PTHR46429:SF1">
    <property type="entry name" value="23S RRNA (GUANOSINE-2'-O-)-METHYLTRANSFERASE RLMB"/>
    <property type="match status" value="1"/>
</dbReference>
<dbReference type="AlphaFoldDB" id="A0A1F5H4L3"/>
<keyword evidence="2" id="KW-0808">Transferase</keyword>
<sequence length="173" mass="19330">MKLGAKELRVSSPSEADLKGIKRREIYIICDNVLDTYNIGSIFRLADAVAAKKIYLCGQSETPPNSRIAKAAVGTEKWVPWQYERTANDAVAKIKNQISNIKIVAIEQSKKSIDYRKADYREPVAFVVGNETEGLSQEALKLVDQIVEIPMFGVNRSLNVMVSLAIVLYRAIR</sequence>
<accession>A0A1F5H4L3</accession>
<reference evidence="4 5" key="1">
    <citation type="journal article" date="2016" name="Nat. Commun.">
        <title>Thousands of microbial genomes shed light on interconnected biogeochemical processes in an aquifer system.</title>
        <authorList>
            <person name="Anantharaman K."/>
            <person name="Brown C.T."/>
            <person name="Hug L.A."/>
            <person name="Sharon I."/>
            <person name="Castelle C.J."/>
            <person name="Probst A.J."/>
            <person name="Thomas B.C."/>
            <person name="Singh A."/>
            <person name="Wilkins M.J."/>
            <person name="Karaoz U."/>
            <person name="Brodie E.L."/>
            <person name="Williams K.H."/>
            <person name="Hubbard S.S."/>
            <person name="Banfield J.F."/>
        </authorList>
    </citation>
    <scope>NUCLEOTIDE SEQUENCE [LARGE SCALE GENOMIC DNA]</scope>
</reference>
<feature type="domain" description="tRNA/rRNA methyltransferase SpoU type" evidence="3">
    <location>
        <begin position="26"/>
        <end position="169"/>
    </location>
</feature>
<dbReference type="SUPFAM" id="SSF75217">
    <property type="entry name" value="alpha/beta knot"/>
    <property type="match status" value="1"/>
</dbReference>
<dbReference type="Proteomes" id="UP000177039">
    <property type="component" value="Unassembled WGS sequence"/>
</dbReference>
<dbReference type="PANTHER" id="PTHR46429">
    <property type="entry name" value="23S RRNA (GUANOSINE-2'-O-)-METHYLTRANSFERASE RLMB"/>
    <property type="match status" value="1"/>
</dbReference>
<dbReference type="InterPro" id="IPR001537">
    <property type="entry name" value="SpoU_MeTrfase"/>
</dbReference>
<evidence type="ECO:0000256" key="2">
    <source>
        <dbReference type="ARBA" id="ARBA00022679"/>
    </source>
</evidence>
<protein>
    <recommendedName>
        <fullName evidence="3">tRNA/rRNA methyltransferase SpoU type domain-containing protein</fullName>
    </recommendedName>
</protein>
<dbReference type="Pfam" id="PF00588">
    <property type="entry name" value="SpoU_methylase"/>
    <property type="match status" value="1"/>
</dbReference>
<dbReference type="InterPro" id="IPR004441">
    <property type="entry name" value="rRNA_MeTrfase_TrmH"/>
</dbReference>